<gene>
    <name evidence="1" type="ORF">QFC20_005705</name>
</gene>
<keyword evidence="2" id="KW-1185">Reference proteome</keyword>
<proteinExistence type="predicted"/>
<organism evidence="1 2">
    <name type="scientific">Naganishia adeliensis</name>
    <dbReference type="NCBI Taxonomy" id="92952"/>
    <lineage>
        <taxon>Eukaryota</taxon>
        <taxon>Fungi</taxon>
        <taxon>Dikarya</taxon>
        <taxon>Basidiomycota</taxon>
        <taxon>Agaricomycotina</taxon>
        <taxon>Tremellomycetes</taxon>
        <taxon>Filobasidiales</taxon>
        <taxon>Filobasidiaceae</taxon>
        <taxon>Naganishia</taxon>
    </lineage>
</organism>
<name>A0ACC2VK17_9TREE</name>
<protein>
    <submittedName>
        <fullName evidence="1">Uncharacterized protein</fullName>
    </submittedName>
</protein>
<comment type="caution">
    <text evidence="1">The sequence shown here is derived from an EMBL/GenBank/DDBJ whole genome shotgun (WGS) entry which is preliminary data.</text>
</comment>
<dbReference type="Proteomes" id="UP001230649">
    <property type="component" value="Unassembled WGS sequence"/>
</dbReference>
<accession>A0ACC2VK17</accession>
<evidence type="ECO:0000313" key="1">
    <source>
        <dbReference type="EMBL" id="KAJ9099493.1"/>
    </source>
</evidence>
<sequence>MAIGGKNQFANSRSSMLRTRRETLQAEVAELTNRLGDVDAQAIVRDHIEMLHAYNEIK</sequence>
<reference evidence="1" key="1">
    <citation type="submission" date="2023-04" db="EMBL/GenBank/DDBJ databases">
        <title>Draft Genome sequencing of Naganishia species isolated from polar environments using Oxford Nanopore Technology.</title>
        <authorList>
            <person name="Leo P."/>
            <person name="Venkateswaran K."/>
        </authorList>
    </citation>
    <scope>NUCLEOTIDE SEQUENCE</scope>
    <source>
        <strain evidence="1">MNA-CCFEE 5262</strain>
    </source>
</reference>
<evidence type="ECO:0000313" key="2">
    <source>
        <dbReference type="Proteomes" id="UP001230649"/>
    </source>
</evidence>
<dbReference type="EMBL" id="JASBWS010000083">
    <property type="protein sequence ID" value="KAJ9099493.1"/>
    <property type="molecule type" value="Genomic_DNA"/>
</dbReference>